<evidence type="ECO:0000313" key="2">
    <source>
        <dbReference type="Proteomes" id="UP001243989"/>
    </source>
</evidence>
<accession>A0AAI9ZC11</accession>
<sequence length="158" mass="17443">MFGAKFETGAQDSNLCRNDRGFNNLWTSCDNASFVVSYSFQCSPRVLDAPCPSIYSLGVPLCVGEISHATSYVSQCTNDLTLSADIRHALETTPICRTLRIVCSTGVRSRSRPISRISYLRNHMFHTVRATRSSGFSYGHVTGMLAAFNRCVKKSDSI</sequence>
<reference evidence="1" key="1">
    <citation type="submission" date="2021-06" db="EMBL/GenBank/DDBJ databases">
        <title>Comparative genomics, transcriptomics and evolutionary studies reveal genomic signatures of adaptation to plant cell wall in hemibiotrophic fungi.</title>
        <authorList>
            <consortium name="DOE Joint Genome Institute"/>
            <person name="Baroncelli R."/>
            <person name="Diaz J.F."/>
            <person name="Benocci T."/>
            <person name="Peng M."/>
            <person name="Battaglia E."/>
            <person name="Haridas S."/>
            <person name="Andreopoulos W."/>
            <person name="Labutti K."/>
            <person name="Pangilinan J."/>
            <person name="Floch G.L."/>
            <person name="Makela M.R."/>
            <person name="Henrissat B."/>
            <person name="Grigoriev I.V."/>
            <person name="Crouch J.A."/>
            <person name="De Vries R.P."/>
            <person name="Sukno S.A."/>
            <person name="Thon M.R."/>
        </authorList>
    </citation>
    <scope>NUCLEOTIDE SEQUENCE</scope>
    <source>
        <strain evidence="1">CBS 102054</strain>
    </source>
</reference>
<dbReference type="Proteomes" id="UP001243989">
    <property type="component" value="Unassembled WGS sequence"/>
</dbReference>
<gene>
    <name evidence="1" type="ORF">BDP81DRAFT_443606</name>
</gene>
<evidence type="ECO:0000313" key="1">
    <source>
        <dbReference type="EMBL" id="KAK1621448.1"/>
    </source>
</evidence>
<keyword evidence="2" id="KW-1185">Reference proteome</keyword>
<proteinExistence type="predicted"/>
<name>A0AAI9ZC11_9PEZI</name>
<dbReference type="GeneID" id="85476604"/>
<protein>
    <submittedName>
        <fullName evidence="1">Uncharacterized protein</fullName>
    </submittedName>
</protein>
<comment type="caution">
    <text evidence="1">The sequence shown here is derived from an EMBL/GenBank/DDBJ whole genome shotgun (WGS) entry which is preliminary data.</text>
</comment>
<dbReference type="EMBL" id="JAHMHQ010000051">
    <property type="protein sequence ID" value="KAK1621448.1"/>
    <property type="molecule type" value="Genomic_DNA"/>
</dbReference>
<dbReference type="RefSeq" id="XP_060437443.1">
    <property type="nucleotide sequence ID" value="XM_060591742.1"/>
</dbReference>
<organism evidence="1 2">
    <name type="scientific">Colletotrichum phormii</name>
    <dbReference type="NCBI Taxonomy" id="359342"/>
    <lineage>
        <taxon>Eukaryota</taxon>
        <taxon>Fungi</taxon>
        <taxon>Dikarya</taxon>
        <taxon>Ascomycota</taxon>
        <taxon>Pezizomycotina</taxon>
        <taxon>Sordariomycetes</taxon>
        <taxon>Hypocreomycetidae</taxon>
        <taxon>Glomerellales</taxon>
        <taxon>Glomerellaceae</taxon>
        <taxon>Colletotrichum</taxon>
        <taxon>Colletotrichum acutatum species complex</taxon>
    </lineage>
</organism>
<dbReference type="AlphaFoldDB" id="A0AAI9ZC11"/>